<name>A0A5B0X3I0_9GAMM</name>
<evidence type="ECO:0000313" key="2">
    <source>
        <dbReference type="Proteomes" id="UP000323708"/>
    </source>
</evidence>
<dbReference type="CDD" id="cd03025">
    <property type="entry name" value="DsbA_FrnE_like"/>
    <property type="match status" value="1"/>
</dbReference>
<comment type="caution">
    <text evidence="1">The sequence shown here is derived from an EMBL/GenBank/DDBJ whole genome shotgun (WGS) entry which is preliminary data.</text>
</comment>
<dbReference type="EMBL" id="VTUX01000002">
    <property type="protein sequence ID" value="KAA1193097.1"/>
    <property type="molecule type" value="Genomic_DNA"/>
</dbReference>
<dbReference type="PANTHER" id="PTHR13887:SF54">
    <property type="entry name" value="DSBA FAMILY PROTEIN"/>
    <property type="match status" value="1"/>
</dbReference>
<proteinExistence type="predicted"/>
<dbReference type="SUPFAM" id="SSF52833">
    <property type="entry name" value="Thioredoxin-like"/>
    <property type="match status" value="1"/>
</dbReference>
<dbReference type="RefSeq" id="WP_149610205.1">
    <property type="nucleotide sequence ID" value="NZ_VTUX01000002.1"/>
</dbReference>
<protein>
    <submittedName>
        <fullName evidence="1">DsbA family protein</fullName>
    </submittedName>
</protein>
<evidence type="ECO:0000313" key="1">
    <source>
        <dbReference type="EMBL" id="KAA1193097.1"/>
    </source>
</evidence>
<dbReference type="Gene3D" id="3.40.30.10">
    <property type="entry name" value="Glutaredoxin"/>
    <property type="match status" value="1"/>
</dbReference>
<sequence length="207" mass="23010">MPASAATLYYVHDPMCSWCWGYRRTWDTLCAFLPADVSVVSVVGGLAPDTDEPMPIAQQETIAGYWRDVQAKTGAEFNFDFWRLCQPRRSTYPACRAVLAARLQGAEQAMIDAVQKAYYLRAMNPSDSSTLIKLARETGPNKQQFAQDLDSPAIQSELENEFALRKRLGVYSFPSLVLAHAGTHSSVPIDYLDYRPTLAAIAARLPV</sequence>
<dbReference type="AlphaFoldDB" id="A0A5B0X3I0"/>
<reference evidence="1 2" key="1">
    <citation type="submission" date="2019-09" db="EMBL/GenBank/DDBJ databases">
        <authorList>
            <person name="Chen X.-Y."/>
        </authorList>
    </citation>
    <scope>NUCLEOTIDE SEQUENCE [LARGE SCALE GENOMIC DNA]</scope>
    <source>
        <strain evidence="1 2">NY5</strain>
    </source>
</reference>
<gene>
    <name evidence="1" type="ORF">F0M18_04420</name>
</gene>
<keyword evidence="2" id="KW-1185">Reference proteome</keyword>
<dbReference type="InterPro" id="IPR036249">
    <property type="entry name" value="Thioredoxin-like_sf"/>
</dbReference>
<accession>A0A5B0X3I0</accession>
<dbReference type="Proteomes" id="UP000323708">
    <property type="component" value="Unassembled WGS sequence"/>
</dbReference>
<organism evidence="1 2">
    <name type="scientific">Pseudohalioglobus sediminis</name>
    <dbReference type="NCBI Taxonomy" id="2606449"/>
    <lineage>
        <taxon>Bacteria</taxon>
        <taxon>Pseudomonadati</taxon>
        <taxon>Pseudomonadota</taxon>
        <taxon>Gammaproteobacteria</taxon>
        <taxon>Cellvibrionales</taxon>
        <taxon>Halieaceae</taxon>
        <taxon>Pseudohalioglobus</taxon>
    </lineage>
</organism>
<dbReference type="Gene3D" id="1.10.472.60">
    <property type="entry name" value="putative protein disulfide isomerase domain"/>
    <property type="match status" value="1"/>
</dbReference>
<dbReference type="PANTHER" id="PTHR13887">
    <property type="entry name" value="GLUTATHIONE S-TRANSFERASE KAPPA"/>
    <property type="match status" value="1"/>
</dbReference>
<dbReference type="Pfam" id="PF13743">
    <property type="entry name" value="Thioredoxin_5"/>
    <property type="match status" value="1"/>
</dbReference>